<dbReference type="AlphaFoldDB" id="A0A918TYM0"/>
<sequence length="131" mass="14893">MLIVETIAKIRRLHFTEGKGIKTICRDLKLSKKVVRKVIRTGITEFTYTRTVQPRPKLGAWLGELNRLLEVIAAAQILQGRAIRPQQVGHENLRSAVALHGFFEEFQSRLAIACQRDEALKHFTFMIDGAP</sequence>
<reference evidence="1" key="1">
    <citation type="journal article" date="2014" name="Int. J. Syst. Evol. Microbiol.">
        <title>Complete genome sequence of Corynebacterium casei LMG S-19264T (=DSM 44701T), isolated from a smear-ripened cheese.</title>
        <authorList>
            <consortium name="US DOE Joint Genome Institute (JGI-PGF)"/>
            <person name="Walter F."/>
            <person name="Albersmeier A."/>
            <person name="Kalinowski J."/>
            <person name="Ruckert C."/>
        </authorList>
    </citation>
    <scope>NUCLEOTIDE SEQUENCE</scope>
    <source>
        <strain evidence="1">KCTC 23310</strain>
    </source>
</reference>
<comment type="caution">
    <text evidence="1">The sequence shown here is derived from an EMBL/GenBank/DDBJ whole genome shotgun (WGS) entry which is preliminary data.</text>
</comment>
<evidence type="ECO:0000313" key="2">
    <source>
        <dbReference type="Proteomes" id="UP000638981"/>
    </source>
</evidence>
<keyword evidence="2" id="KW-1185">Reference proteome</keyword>
<accession>A0A918TYM0</accession>
<name>A0A918TYM0_9RHOB</name>
<evidence type="ECO:0000313" key="1">
    <source>
        <dbReference type="EMBL" id="GHC67200.1"/>
    </source>
</evidence>
<gene>
    <name evidence="1" type="ORF">GCM10007315_35310</name>
</gene>
<organism evidence="1 2">
    <name type="scientific">Neogemmobacter tilapiae</name>
    <dbReference type="NCBI Taxonomy" id="875041"/>
    <lineage>
        <taxon>Bacteria</taxon>
        <taxon>Pseudomonadati</taxon>
        <taxon>Pseudomonadota</taxon>
        <taxon>Alphaproteobacteria</taxon>
        <taxon>Rhodobacterales</taxon>
        <taxon>Paracoccaceae</taxon>
        <taxon>Neogemmobacter</taxon>
    </lineage>
</organism>
<proteinExistence type="predicted"/>
<evidence type="ECO:0008006" key="3">
    <source>
        <dbReference type="Google" id="ProtNLM"/>
    </source>
</evidence>
<dbReference type="Proteomes" id="UP000638981">
    <property type="component" value="Unassembled WGS sequence"/>
</dbReference>
<reference evidence="1" key="2">
    <citation type="submission" date="2020-09" db="EMBL/GenBank/DDBJ databases">
        <authorList>
            <person name="Sun Q."/>
            <person name="Kim S."/>
        </authorList>
    </citation>
    <scope>NUCLEOTIDE SEQUENCE</scope>
    <source>
        <strain evidence="1">KCTC 23310</strain>
    </source>
</reference>
<dbReference type="EMBL" id="BMYJ01000015">
    <property type="protein sequence ID" value="GHC67200.1"/>
    <property type="molecule type" value="Genomic_DNA"/>
</dbReference>
<protein>
    <recommendedName>
        <fullName evidence="3">IS21 family transposase</fullName>
    </recommendedName>
</protein>